<dbReference type="SUPFAM" id="SSF55073">
    <property type="entry name" value="Nucleotide cyclase"/>
    <property type="match status" value="1"/>
</dbReference>
<dbReference type="InterPro" id="IPR001610">
    <property type="entry name" value="PAC"/>
</dbReference>
<dbReference type="InterPro" id="IPR043128">
    <property type="entry name" value="Rev_trsase/Diguanyl_cyclase"/>
</dbReference>
<dbReference type="Gene3D" id="3.20.20.450">
    <property type="entry name" value="EAL domain"/>
    <property type="match status" value="1"/>
</dbReference>
<dbReference type="Pfam" id="PF13426">
    <property type="entry name" value="PAS_9"/>
    <property type="match status" value="1"/>
</dbReference>
<dbReference type="Proteomes" id="UP001597307">
    <property type="component" value="Unassembled WGS sequence"/>
</dbReference>
<dbReference type="Pfam" id="PF00990">
    <property type="entry name" value="GGDEF"/>
    <property type="match status" value="1"/>
</dbReference>
<dbReference type="Gene3D" id="3.30.450.20">
    <property type="entry name" value="PAS domain"/>
    <property type="match status" value="1"/>
</dbReference>
<dbReference type="InterPro" id="IPR029787">
    <property type="entry name" value="Nucleotide_cyclase"/>
</dbReference>
<dbReference type="CDD" id="cd00130">
    <property type="entry name" value="PAS"/>
    <property type="match status" value="1"/>
</dbReference>
<sequence>MALKWGPRFKGDGLPESLFAQAHAAMSEISLITDSRQNILHVSESFTAITGHRPDEVMGRNCRLLQGPGSDPETKRAMRTALAAGEAFRGEILNYRKDGSAFWNDLSIAPLHDAAGRLTHYVSVQRDINTRMALHEQLRFQALHDPVTGLPNRVALAERLTEIFSVGDHDEVTAAVGMIDLDDFRAVNNAFGHEAGDLLLKEWAARMQANLRDGDFLGRMGGDEFILVINNINRSTAPTVLAGILDLLHTAVERPFLASGKSVRVGMSMGLALYPRDGCDMASLLRNADDALYQSKKTKTNRDRWWALSTIEPTAEAGTDLAYLRAGVAGAVARPDSSVVDSYRERLRSGGLEAYMQPVIDLRDGSVHLFEALARLRMTDGRLVSPGDFLPYLTEAELDLLFVGMLDQALGWVATWDAEGLRANISVNLPPSTLLNPDCLSLVRDALQRHNIAPDRLGLELLESQTLQWEIQRDALDQLVGLGVGLAMDDLGAGYSSLKRLSVLPFNAIKLDRELLTEIRRKPVETLSMIASLIQMGRDFEMNVAIEGLEDLGITEAAVVLGAPLGQGYYLTRPLPAAEAAGWAGGFTLDVQPNAPRTYLGGLAYHWQFARLGAPHPRPLTTCPLTGLLDDSPASEDVMRWHALQHDPDATHPSAGRMLVDWLVQQIRHKGAVTGGAFTPV</sequence>
<dbReference type="InterPro" id="IPR052155">
    <property type="entry name" value="Biofilm_reg_signaling"/>
</dbReference>
<evidence type="ECO:0000313" key="6">
    <source>
        <dbReference type="Proteomes" id="UP001597307"/>
    </source>
</evidence>
<comment type="caution">
    <text evidence="5">The sequence shown here is derived from an EMBL/GenBank/DDBJ whole genome shotgun (WGS) entry which is preliminary data.</text>
</comment>
<dbReference type="SMART" id="SM00267">
    <property type="entry name" value="GGDEF"/>
    <property type="match status" value="1"/>
</dbReference>
<dbReference type="SUPFAM" id="SSF141868">
    <property type="entry name" value="EAL domain-like"/>
    <property type="match status" value="1"/>
</dbReference>
<dbReference type="SMART" id="SM00052">
    <property type="entry name" value="EAL"/>
    <property type="match status" value="1"/>
</dbReference>
<evidence type="ECO:0000259" key="3">
    <source>
        <dbReference type="PROSITE" id="PS50883"/>
    </source>
</evidence>
<dbReference type="PANTHER" id="PTHR44757:SF2">
    <property type="entry name" value="BIOFILM ARCHITECTURE MAINTENANCE PROTEIN MBAA"/>
    <property type="match status" value="1"/>
</dbReference>
<evidence type="ECO:0000313" key="5">
    <source>
        <dbReference type="EMBL" id="MFD1846827.1"/>
    </source>
</evidence>
<dbReference type="InterPro" id="IPR000700">
    <property type="entry name" value="PAS-assoc_C"/>
</dbReference>
<keyword evidence="6" id="KW-1185">Reference proteome</keyword>
<feature type="domain" description="EAL" evidence="3">
    <location>
        <begin position="336"/>
        <end position="588"/>
    </location>
</feature>
<dbReference type="SMART" id="SM00086">
    <property type="entry name" value="PAC"/>
    <property type="match status" value="1"/>
</dbReference>
<dbReference type="Gene3D" id="3.30.70.270">
    <property type="match status" value="1"/>
</dbReference>
<evidence type="ECO:0000259" key="1">
    <source>
        <dbReference type="PROSITE" id="PS50112"/>
    </source>
</evidence>
<name>A0ABW4Q7Z3_9MICC</name>
<dbReference type="SUPFAM" id="SSF55785">
    <property type="entry name" value="PYP-like sensor domain (PAS domain)"/>
    <property type="match status" value="1"/>
</dbReference>
<dbReference type="SMART" id="SM00091">
    <property type="entry name" value="PAS"/>
    <property type="match status" value="1"/>
</dbReference>
<dbReference type="CDD" id="cd01948">
    <property type="entry name" value="EAL"/>
    <property type="match status" value="1"/>
</dbReference>
<reference evidence="6" key="1">
    <citation type="journal article" date="2019" name="Int. J. Syst. Evol. Microbiol.">
        <title>The Global Catalogue of Microorganisms (GCM) 10K type strain sequencing project: providing services to taxonomists for standard genome sequencing and annotation.</title>
        <authorList>
            <consortium name="The Broad Institute Genomics Platform"/>
            <consortium name="The Broad Institute Genome Sequencing Center for Infectious Disease"/>
            <person name="Wu L."/>
            <person name="Ma J."/>
        </authorList>
    </citation>
    <scope>NUCLEOTIDE SEQUENCE [LARGE SCALE GENOMIC DNA]</scope>
    <source>
        <strain evidence="6">JCM 11496</strain>
    </source>
</reference>
<dbReference type="PROSITE" id="PS50883">
    <property type="entry name" value="EAL"/>
    <property type="match status" value="1"/>
</dbReference>
<dbReference type="Pfam" id="PF00563">
    <property type="entry name" value="EAL"/>
    <property type="match status" value="1"/>
</dbReference>
<dbReference type="InterPro" id="IPR035965">
    <property type="entry name" value="PAS-like_dom_sf"/>
</dbReference>
<dbReference type="InterPro" id="IPR000160">
    <property type="entry name" value="GGDEF_dom"/>
</dbReference>
<evidence type="ECO:0000259" key="2">
    <source>
        <dbReference type="PROSITE" id="PS50113"/>
    </source>
</evidence>
<dbReference type="NCBIfam" id="TIGR00229">
    <property type="entry name" value="sensory_box"/>
    <property type="match status" value="1"/>
</dbReference>
<proteinExistence type="predicted"/>
<feature type="domain" description="PAC" evidence="2">
    <location>
        <begin position="88"/>
        <end position="140"/>
    </location>
</feature>
<dbReference type="PROSITE" id="PS50887">
    <property type="entry name" value="GGDEF"/>
    <property type="match status" value="1"/>
</dbReference>
<dbReference type="RefSeq" id="WP_343878320.1">
    <property type="nucleotide sequence ID" value="NZ_BAAAIJ010000013.1"/>
</dbReference>
<dbReference type="PROSITE" id="PS50112">
    <property type="entry name" value="PAS"/>
    <property type="match status" value="1"/>
</dbReference>
<accession>A0ABW4Q7Z3</accession>
<evidence type="ECO:0000259" key="4">
    <source>
        <dbReference type="PROSITE" id="PS50887"/>
    </source>
</evidence>
<organism evidence="5 6">
    <name type="scientific">Arthrobacter flavus</name>
    <dbReference type="NCBI Taxonomy" id="95172"/>
    <lineage>
        <taxon>Bacteria</taxon>
        <taxon>Bacillati</taxon>
        <taxon>Actinomycetota</taxon>
        <taxon>Actinomycetes</taxon>
        <taxon>Micrococcales</taxon>
        <taxon>Micrococcaceae</taxon>
        <taxon>Arthrobacter</taxon>
    </lineage>
</organism>
<dbReference type="InterPro" id="IPR035919">
    <property type="entry name" value="EAL_sf"/>
</dbReference>
<dbReference type="PANTHER" id="PTHR44757">
    <property type="entry name" value="DIGUANYLATE CYCLASE DGCP"/>
    <property type="match status" value="1"/>
</dbReference>
<dbReference type="CDD" id="cd01949">
    <property type="entry name" value="GGDEF"/>
    <property type="match status" value="1"/>
</dbReference>
<dbReference type="NCBIfam" id="TIGR00254">
    <property type="entry name" value="GGDEF"/>
    <property type="match status" value="1"/>
</dbReference>
<feature type="domain" description="GGDEF" evidence="4">
    <location>
        <begin position="172"/>
        <end position="310"/>
    </location>
</feature>
<feature type="domain" description="PAS" evidence="1">
    <location>
        <begin position="15"/>
        <end position="85"/>
    </location>
</feature>
<protein>
    <submittedName>
        <fullName evidence="5">Bifunctional diguanylate cyclase/phosphodiesterase</fullName>
    </submittedName>
</protein>
<gene>
    <name evidence="5" type="ORF">ACFSFX_09475</name>
</gene>
<dbReference type="EMBL" id="JBHUGA010000030">
    <property type="protein sequence ID" value="MFD1846827.1"/>
    <property type="molecule type" value="Genomic_DNA"/>
</dbReference>
<dbReference type="PROSITE" id="PS50113">
    <property type="entry name" value="PAC"/>
    <property type="match status" value="1"/>
</dbReference>
<dbReference type="InterPro" id="IPR001633">
    <property type="entry name" value="EAL_dom"/>
</dbReference>
<dbReference type="InterPro" id="IPR000014">
    <property type="entry name" value="PAS"/>
</dbReference>